<name>A0A7E4V6L2_PANRE</name>
<dbReference type="PANTHER" id="PTHR11161:SF55">
    <property type="entry name" value="NOSE RESISTANT-TO-FLUOXETINE PROTEIN N-TERMINAL DOMAIN-CONTAINING PROTEIN"/>
    <property type="match status" value="1"/>
</dbReference>
<proteinExistence type="predicted"/>
<reference evidence="5" key="2">
    <citation type="submission" date="2020-10" db="UniProtKB">
        <authorList>
            <consortium name="WormBaseParasite"/>
        </authorList>
    </citation>
    <scope>IDENTIFICATION</scope>
</reference>
<organism evidence="4 5">
    <name type="scientific">Panagrellus redivivus</name>
    <name type="common">Microworm</name>
    <dbReference type="NCBI Taxonomy" id="6233"/>
    <lineage>
        <taxon>Eukaryota</taxon>
        <taxon>Metazoa</taxon>
        <taxon>Ecdysozoa</taxon>
        <taxon>Nematoda</taxon>
        <taxon>Chromadorea</taxon>
        <taxon>Rhabditida</taxon>
        <taxon>Tylenchina</taxon>
        <taxon>Panagrolaimomorpha</taxon>
        <taxon>Panagrolaimoidea</taxon>
        <taxon>Panagrolaimidae</taxon>
        <taxon>Panagrellus</taxon>
    </lineage>
</organism>
<dbReference type="Pfam" id="PF20146">
    <property type="entry name" value="NRF"/>
    <property type="match status" value="1"/>
</dbReference>
<accession>A0A7E4V6L2</accession>
<feature type="domain" description="Nose resistant-to-fluoxetine protein N-terminal" evidence="3">
    <location>
        <begin position="42"/>
        <end position="192"/>
    </location>
</feature>
<dbReference type="PANTHER" id="PTHR11161">
    <property type="entry name" value="O-ACYLTRANSFERASE"/>
    <property type="match status" value="1"/>
</dbReference>
<keyword evidence="2" id="KW-0732">Signal</keyword>
<feature type="transmembrane region" description="Helical" evidence="1">
    <location>
        <begin position="192"/>
        <end position="216"/>
    </location>
</feature>
<dbReference type="SMART" id="SM00703">
    <property type="entry name" value="NRF"/>
    <property type="match status" value="1"/>
</dbReference>
<dbReference type="InterPro" id="IPR006621">
    <property type="entry name" value="Nose-resist-to-fluoxetine_N"/>
</dbReference>
<keyword evidence="1" id="KW-0472">Membrane</keyword>
<reference evidence="4" key="1">
    <citation type="journal article" date="2013" name="Genetics">
        <title>The draft genome and transcriptome of Panagrellus redivivus are shaped by the harsh demands of a free-living lifestyle.</title>
        <authorList>
            <person name="Srinivasan J."/>
            <person name="Dillman A.R."/>
            <person name="Macchietto M.G."/>
            <person name="Heikkinen L."/>
            <person name="Lakso M."/>
            <person name="Fracchia K.M."/>
            <person name="Antoshechkin I."/>
            <person name="Mortazavi A."/>
            <person name="Wong G."/>
            <person name="Sternberg P.W."/>
        </authorList>
    </citation>
    <scope>NUCLEOTIDE SEQUENCE [LARGE SCALE GENOMIC DNA]</scope>
    <source>
        <strain evidence="4">MT8872</strain>
    </source>
</reference>
<dbReference type="WBParaSite" id="Pan_g17157.t1">
    <property type="protein sequence ID" value="Pan_g17157.t1"/>
    <property type="gene ID" value="Pan_g17157"/>
</dbReference>
<evidence type="ECO:0000259" key="3">
    <source>
        <dbReference type="SMART" id="SM00703"/>
    </source>
</evidence>
<dbReference type="AlphaFoldDB" id="A0A7E4V6L2"/>
<evidence type="ECO:0000313" key="5">
    <source>
        <dbReference type="WBParaSite" id="Pan_g17157.t1"/>
    </source>
</evidence>
<keyword evidence="4" id="KW-1185">Reference proteome</keyword>
<dbReference type="Proteomes" id="UP000492821">
    <property type="component" value="Unassembled WGS sequence"/>
</dbReference>
<feature type="chain" id="PRO_5028845841" evidence="2">
    <location>
        <begin position="17"/>
        <end position="282"/>
    </location>
</feature>
<keyword evidence="1" id="KW-0812">Transmembrane</keyword>
<feature type="signal peptide" evidence="2">
    <location>
        <begin position="1"/>
        <end position="16"/>
    </location>
</feature>
<evidence type="ECO:0000256" key="1">
    <source>
        <dbReference type="SAM" id="Phobius"/>
    </source>
</evidence>
<keyword evidence="1" id="KW-1133">Transmembrane helix</keyword>
<dbReference type="InterPro" id="IPR052728">
    <property type="entry name" value="O2_lipid_transport_reg"/>
</dbReference>
<evidence type="ECO:0000313" key="4">
    <source>
        <dbReference type="Proteomes" id="UP000492821"/>
    </source>
</evidence>
<sequence>MVLGLLLFLVFQETTSQFHGFPLYKEAINSLNNSNSVQLSSKAFSYAKSMPSIENILENLAVDDNVLANLTADCSDDVDVVIDSSGKISSGILLGNKKFFGLFKECQAIEYNLGNRTFTGKYRHVTFALGGANETTCATVSHISNTFTIDLCLPTTCSAADIETIVNGISKKKIVCEVKSLPREAHANAGTWITLVIIAVVLFLGLTASIFDYFVLPYHKQEPYVNSLLMQCWRSFSLYTNVVEIFNTKGANKPGNIGPLNCMRFFSICWVVMGHSMLFFLV</sequence>
<protein>
    <submittedName>
        <fullName evidence="5">NRF domain-containing protein</fullName>
    </submittedName>
</protein>
<evidence type="ECO:0000256" key="2">
    <source>
        <dbReference type="SAM" id="SignalP"/>
    </source>
</evidence>
<feature type="transmembrane region" description="Helical" evidence="1">
    <location>
        <begin position="262"/>
        <end position="281"/>
    </location>
</feature>